<dbReference type="PANTHER" id="PTHR43877">
    <property type="entry name" value="AMINOALKYLPHOSPHONATE N-ACETYLTRANSFERASE-RELATED-RELATED"/>
    <property type="match status" value="1"/>
</dbReference>
<comment type="caution">
    <text evidence="4">The sequence shown here is derived from an EMBL/GenBank/DDBJ whole genome shotgun (WGS) entry which is preliminary data.</text>
</comment>
<dbReference type="AlphaFoldDB" id="A0A2U1TA31"/>
<dbReference type="EMBL" id="QEFB01000018">
    <property type="protein sequence ID" value="PWC04548.1"/>
    <property type="molecule type" value="Genomic_DNA"/>
</dbReference>
<keyword evidence="2" id="KW-0012">Acyltransferase</keyword>
<evidence type="ECO:0000256" key="1">
    <source>
        <dbReference type="ARBA" id="ARBA00022679"/>
    </source>
</evidence>
<keyword evidence="1 4" id="KW-0808">Transferase</keyword>
<dbReference type="PANTHER" id="PTHR43877:SF2">
    <property type="entry name" value="AMINOALKYLPHOSPHONATE N-ACETYLTRANSFERASE-RELATED"/>
    <property type="match status" value="1"/>
</dbReference>
<dbReference type="InterPro" id="IPR016181">
    <property type="entry name" value="Acyl_CoA_acyltransferase"/>
</dbReference>
<evidence type="ECO:0000313" key="4">
    <source>
        <dbReference type="EMBL" id="PWC04548.1"/>
    </source>
</evidence>
<dbReference type="RefSeq" id="WP_108963634.1">
    <property type="nucleotide sequence ID" value="NZ_QEFB01000018.1"/>
</dbReference>
<gene>
    <name evidence="4" type="ORF">DF223_13895</name>
</gene>
<sequence length="180" mass="18860">MTLTVRRAQPTDAAGLGELAAATFPLACPPGSAPEAIAEYIAGNLTAQSFDRYLDDINRVILLAEDAGNLIGYMMLIGGDPTDADVAAAVMLRPTIELGKAYALPGVHGRGVAAALMAATLDAARERGAAGIWLGVNQLNARALRFYEKSGFAIVGEKKFSLGPEVHNDFVMERTLAGQS</sequence>
<dbReference type="PROSITE" id="PS51186">
    <property type="entry name" value="GNAT"/>
    <property type="match status" value="1"/>
</dbReference>
<keyword evidence="5" id="KW-1185">Reference proteome</keyword>
<evidence type="ECO:0000256" key="2">
    <source>
        <dbReference type="ARBA" id="ARBA00023315"/>
    </source>
</evidence>
<feature type="domain" description="N-acetyltransferase" evidence="3">
    <location>
        <begin position="3"/>
        <end position="177"/>
    </location>
</feature>
<dbReference type="InterPro" id="IPR000182">
    <property type="entry name" value="GNAT_dom"/>
</dbReference>
<protein>
    <submittedName>
        <fullName evidence="4">GNAT family N-acetyltransferase</fullName>
    </submittedName>
</protein>
<evidence type="ECO:0000259" key="3">
    <source>
        <dbReference type="PROSITE" id="PS51186"/>
    </source>
</evidence>
<reference evidence="5" key="1">
    <citation type="submission" date="2018-04" db="EMBL/GenBank/DDBJ databases">
        <authorList>
            <person name="Liu S."/>
            <person name="Wang Z."/>
            <person name="Li J."/>
        </authorList>
    </citation>
    <scope>NUCLEOTIDE SEQUENCE [LARGE SCALE GENOMIC DNA]</scope>
    <source>
        <strain evidence="5">622</strain>
    </source>
</reference>
<evidence type="ECO:0000313" key="5">
    <source>
        <dbReference type="Proteomes" id="UP000244962"/>
    </source>
</evidence>
<dbReference type="SUPFAM" id="SSF55729">
    <property type="entry name" value="Acyl-CoA N-acyltransferases (Nat)"/>
    <property type="match status" value="1"/>
</dbReference>
<dbReference type="Pfam" id="PF00583">
    <property type="entry name" value="Acetyltransf_1"/>
    <property type="match status" value="1"/>
</dbReference>
<dbReference type="Gene3D" id="3.40.630.30">
    <property type="match status" value="1"/>
</dbReference>
<name>A0A2U1TA31_9MICO</name>
<organism evidence="4 5">
    <name type="scientific">Mycetocola zhujimingii</name>
    <dbReference type="NCBI Taxonomy" id="2079792"/>
    <lineage>
        <taxon>Bacteria</taxon>
        <taxon>Bacillati</taxon>
        <taxon>Actinomycetota</taxon>
        <taxon>Actinomycetes</taxon>
        <taxon>Micrococcales</taxon>
        <taxon>Microbacteriaceae</taxon>
        <taxon>Mycetocola</taxon>
    </lineage>
</organism>
<accession>A0A2U1TA31</accession>
<proteinExistence type="predicted"/>
<dbReference type="CDD" id="cd04301">
    <property type="entry name" value="NAT_SF"/>
    <property type="match status" value="1"/>
</dbReference>
<dbReference type="InterPro" id="IPR050832">
    <property type="entry name" value="Bact_Acetyltransf"/>
</dbReference>
<dbReference type="GO" id="GO:0016747">
    <property type="term" value="F:acyltransferase activity, transferring groups other than amino-acyl groups"/>
    <property type="evidence" value="ECO:0007669"/>
    <property type="project" value="InterPro"/>
</dbReference>
<dbReference type="Proteomes" id="UP000244962">
    <property type="component" value="Unassembled WGS sequence"/>
</dbReference>